<keyword evidence="6 7" id="KW-0472">Membrane</keyword>
<name>A0A2N7PNK6_9BACT</name>
<keyword evidence="5 7" id="KW-1133">Transmembrane helix</keyword>
<evidence type="ECO:0000256" key="5">
    <source>
        <dbReference type="ARBA" id="ARBA00022989"/>
    </source>
</evidence>
<proteinExistence type="inferred from homology"/>
<dbReference type="PANTHER" id="PTHR30074">
    <property type="entry name" value="FORMATE DEHYDROGENASE, NITRATE-INDUCIBLE, CYTOCHROME B556 FDN SUBUNIT"/>
    <property type="match status" value="1"/>
</dbReference>
<accession>A0A2N7PNK6</accession>
<gene>
    <name evidence="8" type="ORF">C0190_04090</name>
</gene>
<comment type="caution">
    <text evidence="8">The sequence shown here is derived from an EMBL/GenBank/DDBJ whole genome shotgun (WGS) entry which is preliminary data.</text>
</comment>
<keyword evidence="3" id="KW-1003">Cell membrane</keyword>
<comment type="similarity">
    <text evidence="2">Belongs to the NrfD family.</text>
</comment>
<organism evidence="8 9">
    <name type="scientific">Thermodesulfobacterium geofontis</name>
    <dbReference type="NCBI Taxonomy" id="1295609"/>
    <lineage>
        <taxon>Bacteria</taxon>
        <taxon>Pseudomonadati</taxon>
        <taxon>Thermodesulfobacteriota</taxon>
        <taxon>Thermodesulfobacteria</taxon>
        <taxon>Thermodesulfobacteriales</taxon>
        <taxon>Thermodesulfobacteriaceae</taxon>
        <taxon>Thermodesulfobacterium</taxon>
    </lineage>
</organism>
<evidence type="ECO:0000256" key="2">
    <source>
        <dbReference type="ARBA" id="ARBA00008929"/>
    </source>
</evidence>
<evidence type="ECO:0000256" key="7">
    <source>
        <dbReference type="SAM" id="Phobius"/>
    </source>
</evidence>
<feature type="transmembrane region" description="Helical" evidence="7">
    <location>
        <begin position="128"/>
        <end position="152"/>
    </location>
</feature>
<sequence length="404" mass="46488">MRKNNTSWFREKILMGRTFGEFIRDNFTIGNMIAFIILIFGIYAMIYRLIYGLGPATNLSDEYPWGFWIGFDILVGIALAAPGLTVGTAIHLFGLKEYHHFAKPVALSSLLGYVFAIFALLFDLGRYYNLYVLLVWSWGFSSVLFLVGWHFFLYTNICLLEFAPVVFEWLDLKRVRDFFAKLVIWATIFGVIIAGGHQSALGGLYLVVPYKLHPLWYSALLPPFFLISAIFGGISIVIIEGTITHKAFKHQLKDFDEEDYNKKLIGLGKAVALALYTYLILKLLDFAHYEKWHYLKGFYGFWYIVELTAFVLVPALMFTSAVRNRLVWLVKLAAVLTAFGVIVNRLNISLIAFKWYVPFSQKYYPAWTEIALSAGVITLLVLTYRFVLNRMPVLYEHPKYKSEH</sequence>
<evidence type="ECO:0000313" key="8">
    <source>
        <dbReference type="EMBL" id="PMP67091.1"/>
    </source>
</evidence>
<feature type="transmembrane region" description="Helical" evidence="7">
    <location>
        <begin position="182"/>
        <end position="208"/>
    </location>
</feature>
<feature type="transmembrane region" description="Helical" evidence="7">
    <location>
        <begin position="67"/>
        <end position="93"/>
    </location>
</feature>
<dbReference type="Proteomes" id="UP000235460">
    <property type="component" value="Unassembled WGS sequence"/>
</dbReference>
<dbReference type="GO" id="GO:0009061">
    <property type="term" value="P:anaerobic respiration"/>
    <property type="evidence" value="ECO:0007669"/>
    <property type="project" value="TreeGrafter"/>
</dbReference>
<dbReference type="InterPro" id="IPR005614">
    <property type="entry name" value="NrfD-like"/>
</dbReference>
<evidence type="ECO:0000256" key="3">
    <source>
        <dbReference type="ARBA" id="ARBA00022475"/>
    </source>
</evidence>
<reference evidence="8 9" key="1">
    <citation type="submission" date="2018-01" db="EMBL/GenBank/DDBJ databases">
        <title>Metagenomic assembled genomes from two thermal pools in the Uzon Caldera, Kamchatka, Russia.</title>
        <authorList>
            <person name="Wilkins L."/>
            <person name="Ettinger C."/>
        </authorList>
    </citation>
    <scope>NUCLEOTIDE SEQUENCE [LARGE SCALE GENOMIC DNA]</scope>
    <source>
        <strain evidence="8">ZAV-08</strain>
    </source>
</reference>
<keyword evidence="4 7" id="KW-0812">Transmembrane</keyword>
<dbReference type="PANTHER" id="PTHR30074:SF4">
    <property type="entry name" value="NI_FE-HYDROGENASE 2 B-TYPE CYTOCHROME SUBUNIT-RELATED"/>
    <property type="match status" value="1"/>
</dbReference>
<feature type="transmembrane region" description="Helical" evidence="7">
    <location>
        <begin position="264"/>
        <end position="281"/>
    </location>
</feature>
<feature type="transmembrane region" description="Helical" evidence="7">
    <location>
        <begin position="326"/>
        <end position="346"/>
    </location>
</feature>
<evidence type="ECO:0000256" key="6">
    <source>
        <dbReference type="ARBA" id="ARBA00023136"/>
    </source>
</evidence>
<protein>
    <recommendedName>
        <fullName evidence="10">Polysulphide reductase NrfD</fullName>
    </recommendedName>
</protein>
<feature type="transmembrane region" description="Helical" evidence="7">
    <location>
        <begin position="366"/>
        <end position="387"/>
    </location>
</feature>
<dbReference type="InterPro" id="IPR051817">
    <property type="entry name" value="FDH_cytochrome_b556_subunit"/>
</dbReference>
<dbReference type="AlphaFoldDB" id="A0A2N7PNK6"/>
<evidence type="ECO:0008006" key="10">
    <source>
        <dbReference type="Google" id="ProtNLM"/>
    </source>
</evidence>
<evidence type="ECO:0000256" key="1">
    <source>
        <dbReference type="ARBA" id="ARBA00004651"/>
    </source>
</evidence>
<dbReference type="Pfam" id="PF03916">
    <property type="entry name" value="NrfD"/>
    <property type="match status" value="1"/>
</dbReference>
<comment type="subcellular location">
    <subcellularLocation>
        <location evidence="1">Cell membrane</location>
        <topology evidence="1">Multi-pass membrane protein</topology>
    </subcellularLocation>
</comment>
<feature type="transmembrane region" description="Helical" evidence="7">
    <location>
        <begin position="27"/>
        <end position="47"/>
    </location>
</feature>
<feature type="transmembrane region" description="Helical" evidence="7">
    <location>
        <begin position="105"/>
        <end position="122"/>
    </location>
</feature>
<evidence type="ECO:0000313" key="9">
    <source>
        <dbReference type="Proteomes" id="UP000235460"/>
    </source>
</evidence>
<dbReference type="GO" id="GO:0005886">
    <property type="term" value="C:plasma membrane"/>
    <property type="evidence" value="ECO:0007669"/>
    <property type="project" value="UniProtKB-SubCell"/>
</dbReference>
<evidence type="ECO:0000256" key="4">
    <source>
        <dbReference type="ARBA" id="ARBA00022692"/>
    </source>
</evidence>
<dbReference type="EMBL" id="PNIK01000059">
    <property type="protein sequence ID" value="PMP67091.1"/>
    <property type="molecule type" value="Genomic_DNA"/>
</dbReference>
<feature type="transmembrane region" description="Helical" evidence="7">
    <location>
        <begin position="220"/>
        <end position="243"/>
    </location>
</feature>
<feature type="transmembrane region" description="Helical" evidence="7">
    <location>
        <begin position="301"/>
        <end position="319"/>
    </location>
</feature>